<keyword evidence="1" id="KW-1133">Transmembrane helix</keyword>
<dbReference type="AlphaFoldDB" id="A0A1X7BYJ9"/>
<reference evidence="2 3" key="1">
    <citation type="submission" date="2017-03" db="EMBL/GenBank/DDBJ databases">
        <authorList>
            <person name="Afonso C.L."/>
            <person name="Miller P.J."/>
            <person name="Scott M.A."/>
            <person name="Spackman E."/>
            <person name="Goraichik I."/>
            <person name="Dimitrov K.M."/>
            <person name="Suarez D.L."/>
            <person name="Swayne D.E."/>
        </authorList>
    </citation>
    <scope>NUCLEOTIDE SEQUENCE [LARGE SCALE GENOMIC DNA]</scope>
    <source>
        <strain evidence="2 3">CECT 7745</strain>
    </source>
</reference>
<protein>
    <submittedName>
        <fullName evidence="2">Uncharacterized protein</fullName>
    </submittedName>
</protein>
<dbReference type="Proteomes" id="UP000193224">
    <property type="component" value="Unassembled WGS sequence"/>
</dbReference>
<accession>A0A1X7BYJ9</accession>
<keyword evidence="3" id="KW-1185">Reference proteome</keyword>
<organism evidence="2 3">
    <name type="scientific">Roseovarius aestuarii</name>
    <dbReference type="NCBI Taxonomy" id="475083"/>
    <lineage>
        <taxon>Bacteria</taxon>
        <taxon>Pseudomonadati</taxon>
        <taxon>Pseudomonadota</taxon>
        <taxon>Alphaproteobacteria</taxon>
        <taxon>Rhodobacterales</taxon>
        <taxon>Roseobacteraceae</taxon>
        <taxon>Roseovarius</taxon>
    </lineage>
</organism>
<proteinExistence type="predicted"/>
<evidence type="ECO:0000313" key="2">
    <source>
        <dbReference type="EMBL" id="SMC14691.1"/>
    </source>
</evidence>
<feature type="transmembrane region" description="Helical" evidence="1">
    <location>
        <begin position="19"/>
        <end position="36"/>
    </location>
</feature>
<evidence type="ECO:0000256" key="1">
    <source>
        <dbReference type="SAM" id="Phobius"/>
    </source>
</evidence>
<keyword evidence="1" id="KW-0472">Membrane</keyword>
<dbReference type="EMBL" id="FWXB01000037">
    <property type="protein sequence ID" value="SMC14691.1"/>
    <property type="molecule type" value="Genomic_DNA"/>
</dbReference>
<name>A0A1X7BYJ9_9RHOB</name>
<gene>
    <name evidence="2" type="ORF">ROA7745_04561</name>
</gene>
<keyword evidence="1" id="KW-0812">Transmembrane</keyword>
<evidence type="ECO:0000313" key="3">
    <source>
        <dbReference type="Proteomes" id="UP000193224"/>
    </source>
</evidence>
<dbReference type="PROSITE" id="PS51257">
    <property type="entry name" value="PROKAR_LIPOPROTEIN"/>
    <property type="match status" value="1"/>
</dbReference>
<feature type="transmembrane region" description="Helical" evidence="1">
    <location>
        <begin position="42"/>
        <end position="64"/>
    </location>
</feature>
<sequence length="150" mass="16834">MKIVETTSNHLVLEDRPRFLAGFVWFLGVACIWSSLSGQTSGMAETVLVTSLGFGMLWIAHQFFPYQRLTFNKKTGIFTRVVARLNGRKITSHALSNIERAAIEAQWSEGTRMERLALVINGEKHPLEFGFYGTSRGGLVKKINTWLAEA</sequence>